<sequence>AALDNSTITLNNGTNIAITGSPISLGGAATVALSGMINRALHVGNPSGGLTSLGVASNGQIPIGSGGLNPVLATITGGSNLNVANAGGSITVNLDNTVSISGSMTAGTTVTAGTGLITTTGDVTCVAGNITFAATTSSSAGVIEQDGNKFLHTFNASGASTNLYLGENAGNFTSTIAARNTGLGTGTLRNLTTGVSNTAVGDDCLRLVTSGELNFAVGRSALGEVTTGSRNTGFGTSAGFAYQGAESDNLCISNRGVISESHVMRLGTHGGGNGQQNKCFIAGVRGITTGVADAINVLIDSAFQLGTASSSMRVKKNVEDMGDATNGLLDLRPVNFDYINSKSVTDRRQYGLIAEEVEKVMPDLVVYDKSTLEPESVFYNDLPVMLLNEMKKMKKKIEKLEEEIIKLTPSDGPVFD</sequence>
<dbReference type="PROSITE" id="PS51688">
    <property type="entry name" value="ICA"/>
    <property type="match status" value="1"/>
</dbReference>
<accession>A0A0F9DCF5</accession>
<evidence type="ECO:0000259" key="1">
    <source>
        <dbReference type="PROSITE" id="PS51688"/>
    </source>
</evidence>
<comment type="caution">
    <text evidence="2">The sequence shown here is derived from an EMBL/GenBank/DDBJ whole genome shotgun (WGS) entry which is preliminary data.</text>
</comment>
<gene>
    <name evidence="2" type="ORF">LCGC14_2215590</name>
</gene>
<dbReference type="EMBL" id="LAZR01029498">
    <property type="protein sequence ID" value="KKL59413.1"/>
    <property type="molecule type" value="Genomic_DNA"/>
</dbReference>
<dbReference type="Pfam" id="PF13884">
    <property type="entry name" value="Peptidase_S74"/>
    <property type="match status" value="1"/>
</dbReference>
<organism evidence="2">
    <name type="scientific">marine sediment metagenome</name>
    <dbReference type="NCBI Taxonomy" id="412755"/>
    <lineage>
        <taxon>unclassified sequences</taxon>
        <taxon>metagenomes</taxon>
        <taxon>ecological metagenomes</taxon>
    </lineage>
</organism>
<feature type="domain" description="Peptidase S74" evidence="1">
    <location>
        <begin position="310"/>
        <end position="404"/>
    </location>
</feature>
<evidence type="ECO:0000313" key="2">
    <source>
        <dbReference type="EMBL" id="KKL59413.1"/>
    </source>
</evidence>
<reference evidence="2" key="1">
    <citation type="journal article" date="2015" name="Nature">
        <title>Complex archaea that bridge the gap between prokaryotes and eukaryotes.</title>
        <authorList>
            <person name="Spang A."/>
            <person name="Saw J.H."/>
            <person name="Jorgensen S.L."/>
            <person name="Zaremba-Niedzwiedzka K."/>
            <person name="Martijn J."/>
            <person name="Lind A.E."/>
            <person name="van Eijk R."/>
            <person name="Schleper C."/>
            <person name="Guy L."/>
            <person name="Ettema T.J."/>
        </authorList>
    </citation>
    <scope>NUCLEOTIDE SEQUENCE</scope>
</reference>
<proteinExistence type="predicted"/>
<dbReference type="InterPro" id="IPR030392">
    <property type="entry name" value="S74_ICA"/>
</dbReference>
<name>A0A0F9DCF5_9ZZZZ</name>
<feature type="non-terminal residue" evidence="2">
    <location>
        <position position="1"/>
    </location>
</feature>
<protein>
    <recommendedName>
        <fullName evidence="1">Peptidase S74 domain-containing protein</fullName>
    </recommendedName>
</protein>
<dbReference type="AlphaFoldDB" id="A0A0F9DCF5"/>